<evidence type="ECO:0000313" key="1">
    <source>
        <dbReference type="EMBL" id="CDW32569.1"/>
    </source>
</evidence>
<dbReference type="AlphaFoldDB" id="A0A0K2U2P4"/>
<proteinExistence type="predicted"/>
<organism evidence="1">
    <name type="scientific">Lepeophtheirus salmonis</name>
    <name type="common">Salmon louse</name>
    <name type="synonym">Caligus salmonis</name>
    <dbReference type="NCBI Taxonomy" id="72036"/>
    <lineage>
        <taxon>Eukaryota</taxon>
        <taxon>Metazoa</taxon>
        <taxon>Ecdysozoa</taxon>
        <taxon>Arthropoda</taxon>
        <taxon>Crustacea</taxon>
        <taxon>Multicrustacea</taxon>
        <taxon>Hexanauplia</taxon>
        <taxon>Copepoda</taxon>
        <taxon>Siphonostomatoida</taxon>
        <taxon>Caligidae</taxon>
        <taxon>Lepeophtheirus</taxon>
    </lineage>
</organism>
<dbReference type="EMBL" id="HACA01015208">
    <property type="protein sequence ID" value="CDW32569.1"/>
    <property type="molecule type" value="Transcribed_RNA"/>
</dbReference>
<sequence length="95" mass="10646">MRVLRCGFKEIPAFFDIFIIVLREIDLTSLTDDSIPFSNRAGRITLTVFSAELTPISTILMHIFERAVAALTAAARTVSFISSITRNRSFHKEGI</sequence>
<accession>A0A0K2U2P4</accession>
<protein>
    <submittedName>
        <fullName evidence="1">Uncharacterized protein</fullName>
    </submittedName>
</protein>
<name>A0A0K2U2P4_LEPSM</name>
<reference evidence="1" key="1">
    <citation type="submission" date="2014-05" db="EMBL/GenBank/DDBJ databases">
        <authorList>
            <person name="Chronopoulou M."/>
        </authorList>
    </citation>
    <scope>NUCLEOTIDE SEQUENCE</scope>
    <source>
        <tissue evidence="1">Whole organism</tissue>
    </source>
</reference>